<dbReference type="Pfam" id="PF08284">
    <property type="entry name" value="RVP_2"/>
    <property type="match status" value="1"/>
</dbReference>
<evidence type="ECO:0000313" key="2">
    <source>
        <dbReference type="EMBL" id="GEU46265.1"/>
    </source>
</evidence>
<dbReference type="PANTHER" id="PTHR46148:SF59">
    <property type="entry name" value="NUCLEOTIDYLTRANSFERASE, RIBONUCLEASE H"/>
    <property type="match status" value="1"/>
</dbReference>
<name>A0A6L2KE55_TANCI</name>
<dbReference type="PANTHER" id="PTHR46148">
    <property type="entry name" value="CHROMO DOMAIN-CONTAINING PROTEIN"/>
    <property type="match status" value="1"/>
</dbReference>
<dbReference type="InterPro" id="IPR056924">
    <property type="entry name" value="SH3_Tf2-1"/>
</dbReference>
<proteinExistence type="predicted"/>
<dbReference type="InterPro" id="IPR043128">
    <property type="entry name" value="Rev_trsase/Diguanyl_cyclase"/>
</dbReference>
<gene>
    <name evidence="2" type="ORF">Tci_018243</name>
</gene>
<keyword evidence="2" id="KW-0548">Nucleotidyltransferase</keyword>
<sequence length="277" mass="31665">MGEKLSFYNCFKAALCNRVGHLACDCRSPTNADTANYQRGTRAGQKATFFEYGEQGHFKRKFLKLKNNNRSNHGRNGNVPAEVYVVGNAGTNPDYSIVTGTFLLNNCYATILSDTGVDRSFMSTTFSSQIDITPTTLDHYYDVELADMRIAGNKKEHEEHLKAILELLKKEDLYAKFSKCEFWILKGKINPRYVGPFKVLEKVGSISYKLKLPQELSMVHNTFHVSNLKKCYSDDPFVIPLDGHHVDDKLHFMEEPIEIMDREVKRLKRSRIPIVKV</sequence>
<keyword evidence="2" id="KW-0808">Transferase</keyword>
<accession>A0A6L2KE55</accession>
<protein>
    <submittedName>
        <fullName evidence="2">Putative reverse transcriptase domain-containing protein</fullName>
    </submittedName>
</protein>
<dbReference type="AlphaFoldDB" id="A0A6L2KE55"/>
<evidence type="ECO:0000259" key="1">
    <source>
        <dbReference type="Pfam" id="PF24626"/>
    </source>
</evidence>
<dbReference type="GO" id="GO:0003964">
    <property type="term" value="F:RNA-directed DNA polymerase activity"/>
    <property type="evidence" value="ECO:0007669"/>
    <property type="project" value="UniProtKB-KW"/>
</dbReference>
<dbReference type="Pfam" id="PF24626">
    <property type="entry name" value="SH3_Tf2-1"/>
    <property type="match status" value="1"/>
</dbReference>
<dbReference type="Gene3D" id="3.30.70.270">
    <property type="match status" value="1"/>
</dbReference>
<comment type="caution">
    <text evidence="2">The sequence shown here is derived from an EMBL/GenBank/DDBJ whole genome shotgun (WGS) entry which is preliminary data.</text>
</comment>
<dbReference type="EMBL" id="BKCJ010002101">
    <property type="protein sequence ID" value="GEU46265.1"/>
    <property type="molecule type" value="Genomic_DNA"/>
</dbReference>
<keyword evidence="2" id="KW-0695">RNA-directed DNA polymerase</keyword>
<reference evidence="2" key="1">
    <citation type="journal article" date="2019" name="Sci. Rep.">
        <title>Draft genome of Tanacetum cinerariifolium, the natural source of mosquito coil.</title>
        <authorList>
            <person name="Yamashiro T."/>
            <person name="Shiraishi A."/>
            <person name="Satake H."/>
            <person name="Nakayama K."/>
        </authorList>
    </citation>
    <scope>NUCLEOTIDE SEQUENCE</scope>
</reference>
<organism evidence="2">
    <name type="scientific">Tanacetum cinerariifolium</name>
    <name type="common">Dalmatian daisy</name>
    <name type="synonym">Chrysanthemum cinerariifolium</name>
    <dbReference type="NCBI Taxonomy" id="118510"/>
    <lineage>
        <taxon>Eukaryota</taxon>
        <taxon>Viridiplantae</taxon>
        <taxon>Streptophyta</taxon>
        <taxon>Embryophyta</taxon>
        <taxon>Tracheophyta</taxon>
        <taxon>Spermatophyta</taxon>
        <taxon>Magnoliopsida</taxon>
        <taxon>eudicotyledons</taxon>
        <taxon>Gunneridae</taxon>
        <taxon>Pentapetalae</taxon>
        <taxon>asterids</taxon>
        <taxon>campanulids</taxon>
        <taxon>Asterales</taxon>
        <taxon>Asteraceae</taxon>
        <taxon>Asteroideae</taxon>
        <taxon>Anthemideae</taxon>
        <taxon>Anthemidinae</taxon>
        <taxon>Tanacetum</taxon>
    </lineage>
</organism>
<feature type="domain" description="Tf2-1-like SH3-like" evidence="1">
    <location>
        <begin position="178"/>
        <end position="231"/>
    </location>
</feature>